<dbReference type="GO" id="GO:0015079">
    <property type="term" value="F:potassium ion transmembrane transporter activity"/>
    <property type="evidence" value="ECO:0007669"/>
    <property type="project" value="InterPro"/>
</dbReference>
<evidence type="ECO:0000256" key="4">
    <source>
        <dbReference type="ARBA" id="ARBA00023065"/>
    </source>
</evidence>
<gene>
    <name evidence="6" type="ordered locus">Tlet_0894</name>
</gene>
<sequence length="143" mass="15822">MRKKREGMYIIIVGCGRIGSMVASRMSASGSNVVVVDSRENAFDTLSEEFTGFKIIGDATEISHLKEAKVDRADVVIALTGNDNTNFMVSTVAKRYFGVKKVISRVNEPDNEKIFQEFDIEVISQTTLVANEIIQKLTLEGLD</sequence>
<dbReference type="GO" id="GO:0005886">
    <property type="term" value="C:plasma membrane"/>
    <property type="evidence" value="ECO:0007669"/>
    <property type="project" value="InterPro"/>
</dbReference>
<dbReference type="HOGENOM" id="CLU_046525_4_1_0"/>
<keyword evidence="7" id="KW-1185">Reference proteome</keyword>
<evidence type="ECO:0000313" key="6">
    <source>
        <dbReference type="EMBL" id="ABV33460.1"/>
    </source>
</evidence>
<dbReference type="AlphaFoldDB" id="A8F5M6"/>
<keyword evidence="1" id="KW-0813">Transport</keyword>
<evidence type="ECO:0000256" key="1">
    <source>
        <dbReference type="ARBA" id="ARBA00022448"/>
    </source>
</evidence>
<dbReference type="PRINTS" id="PR00335">
    <property type="entry name" value="KUPTAKETRKA"/>
</dbReference>
<dbReference type="Gene3D" id="3.40.50.720">
    <property type="entry name" value="NAD(P)-binding Rossmann-like Domain"/>
    <property type="match status" value="1"/>
</dbReference>
<keyword evidence="2" id="KW-0633">Potassium transport</keyword>
<evidence type="ECO:0000259" key="5">
    <source>
        <dbReference type="PROSITE" id="PS51201"/>
    </source>
</evidence>
<dbReference type="InterPro" id="IPR050721">
    <property type="entry name" value="Trk_Ktr_HKT_K-transport"/>
</dbReference>
<dbReference type="InterPro" id="IPR006036">
    <property type="entry name" value="K_uptake_TrkA"/>
</dbReference>
<dbReference type="PROSITE" id="PS51201">
    <property type="entry name" value="RCK_N"/>
    <property type="match status" value="1"/>
</dbReference>
<reference evidence="6 7" key="1">
    <citation type="submission" date="2007-08" db="EMBL/GenBank/DDBJ databases">
        <title>Complete sequence of Thermotoga lettingae TMO.</title>
        <authorList>
            <consortium name="US DOE Joint Genome Institute"/>
            <person name="Copeland A."/>
            <person name="Lucas S."/>
            <person name="Lapidus A."/>
            <person name="Barry K."/>
            <person name="Glavina del Rio T."/>
            <person name="Dalin E."/>
            <person name="Tice H."/>
            <person name="Pitluck S."/>
            <person name="Foster B."/>
            <person name="Bruce D."/>
            <person name="Schmutz J."/>
            <person name="Larimer F."/>
            <person name="Land M."/>
            <person name="Hauser L."/>
            <person name="Kyrpides N."/>
            <person name="Mikhailova N."/>
            <person name="Nelson K."/>
            <person name="Gogarten J.P."/>
            <person name="Noll K."/>
            <person name="Richardson P."/>
        </authorList>
    </citation>
    <scope>NUCLEOTIDE SEQUENCE [LARGE SCALE GENOMIC DNA]</scope>
    <source>
        <strain evidence="7">ATCC BAA-301 / DSM 14385 / NBRC 107922 / TMO</strain>
    </source>
</reference>
<dbReference type="STRING" id="416591.Tlet_0894"/>
<dbReference type="SUPFAM" id="SSF51735">
    <property type="entry name" value="NAD(P)-binding Rossmann-fold domains"/>
    <property type="match status" value="1"/>
</dbReference>
<evidence type="ECO:0000256" key="2">
    <source>
        <dbReference type="ARBA" id="ARBA00022538"/>
    </source>
</evidence>
<accession>A8F5M6</accession>
<dbReference type="RefSeq" id="WP_012002941.1">
    <property type="nucleotide sequence ID" value="NC_009828.1"/>
</dbReference>
<reference evidence="6 7" key="2">
    <citation type="journal article" date="2009" name="Proc. Natl. Acad. Sci. U.S.A.">
        <title>On the chimeric nature, thermophilic origin, and phylogenetic placement of the Thermotogales.</title>
        <authorList>
            <person name="Zhaxybayeva O."/>
            <person name="Swithers K.S."/>
            <person name="Lapierre P."/>
            <person name="Fournier G.P."/>
            <person name="Bickhart D.M."/>
            <person name="DeBoy R.T."/>
            <person name="Nelson K.E."/>
            <person name="Nesbo C.L."/>
            <person name="Doolittle W.F."/>
            <person name="Gogarten J.P."/>
            <person name="Noll K.M."/>
        </authorList>
    </citation>
    <scope>NUCLEOTIDE SEQUENCE [LARGE SCALE GENOMIC DNA]</scope>
    <source>
        <strain evidence="7">ATCC BAA-301 / DSM 14385 / NBRC 107922 / TMO</strain>
    </source>
</reference>
<keyword evidence="3" id="KW-0630">Potassium</keyword>
<name>A8F5M6_PSELT</name>
<dbReference type="EMBL" id="CP000812">
    <property type="protein sequence ID" value="ABV33460.1"/>
    <property type="molecule type" value="Genomic_DNA"/>
</dbReference>
<protein>
    <submittedName>
        <fullName evidence="6">TrkA-N domain protein</fullName>
    </submittedName>
</protein>
<evidence type="ECO:0000256" key="3">
    <source>
        <dbReference type="ARBA" id="ARBA00022958"/>
    </source>
</evidence>
<dbReference type="PANTHER" id="PTHR43833">
    <property type="entry name" value="POTASSIUM CHANNEL PROTEIN 2-RELATED-RELATED"/>
    <property type="match status" value="1"/>
</dbReference>
<keyword evidence="4" id="KW-0406">Ion transport</keyword>
<dbReference type="KEGG" id="tle:Tlet_0894"/>
<dbReference type="OrthoDB" id="9775180at2"/>
<dbReference type="InterPro" id="IPR036291">
    <property type="entry name" value="NAD(P)-bd_dom_sf"/>
</dbReference>
<dbReference type="eggNOG" id="COG0569">
    <property type="taxonomic scope" value="Bacteria"/>
</dbReference>
<dbReference type="PANTHER" id="PTHR43833:SF5">
    <property type="entry name" value="TRK SYSTEM POTASSIUM UPTAKE PROTEIN TRKA"/>
    <property type="match status" value="1"/>
</dbReference>
<evidence type="ECO:0000313" key="7">
    <source>
        <dbReference type="Proteomes" id="UP000002016"/>
    </source>
</evidence>
<dbReference type="Pfam" id="PF02254">
    <property type="entry name" value="TrkA_N"/>
    <property type="match status" value="1"/>
</dbReference>
<proteinExistence type="predicted"/>
<organism evidence="6 7">
    <name type="scientific">Pseudothermotoga lettingae (strain ATCC BAA-301 / DSM 14385 / NBRC 107922 / TMO)</name>
    <name type="common">Thermotoga lettingae</name>
    <dbReference type="NCBI Taxonomy" id="416591"/>
    <lineage>
        <taxon>Bacteria</taxon>
        <taxon>Thermotogati</taxon>
        <taxon>Thermotogota</taxon>
        <taxon>Thermotogae</taxon>
        <taxon>Thermotogales</taxon>
        <taxon>Thermotogaceae</taxon>
        <taxon>Pseudothermotoga</taxon>
    </lineage>
</organism>
<feature type="domain" description="RCK N-terminal" evidence="5">
    <location>
        <begin position="7"/>
        <end position="122"/>
    </location>
</feature>
<dbReference type="Proteomes" id="UP000002016">
    <property type="component" value="Chromosome"/>
</dbReference>
<dbReference type="InterPro" id="IPR003148">
    <property type="entry name" value="RCK_N"/>
</dbReference>